<dbReference type="PANTHER" id="PTHR10744:SF1">
    <property type="entry name" value="SMALL RIBOSOMAL SUBUNIT PROTEIN US17M"/>
    <property type="match status" value="1"/>
</dbReference>
<dbReference type="STRING" id="1618994.UX57_C0005G0022"/>
<dbReference type="Gene3D" id="2.40.50.140">
    <property type="entry name" value="Nucleic acid-binding proteins"/>
    <property type="match status" value="1"/>
</dbReference>
<comment type="caution">
    <text evidence="7">The sequence shown here is derived from an EMBL/GenBank/DDBJ whole genome shotgun (WGS) entry which is preliminary data.</text>
</comment>
<evidence type="ECO:0000313" key="7">
    <source>
        <dbReference type="EMBL" id="KKU41192.1"/>
    </source>
</evidence>
<evidence type="ECO:0000256" key="3">
    <source>
        <dbReference type="ARBA" id="ARBA00022884"/>
    </source>
</evidence>
<comment type="function">
    <text evidence="6">One of the primary rRNA binding proteins, it binds specifically to the 5'-end of 16S ribosomal RNA.</text>
</comment>
<comment type="subunit">
    <text evidence="6">Part of the 30S ribosomal subunit.</text>
</comment>
<gene>
    <name evidence="6" type="primary">rpsQ</name>
    <name evidence="7" type="ORF">UX57_C0005G0022</name>
</gene>
<dbReference type="PRINTS" id="PR00973">
    <property type="entry name" value="RIBOSOMALS17"/>
</dbReference>
<dbReference type="PATRIC" id="fig|1618994.3.peg.378"/>
<dbReference type="InterPro" id="IPR019984">
    <property type="entry name" value="Ribosomal_uS17_bact/chlr"/>
</dbReference>
<dbReference type="PANTHER" id="PTHR10744">
    <property type="entry name" value="40S RIBOSOMAL PROTEIN S11 FAMILY MEMBER"/>
    <property type="match status" value="1"/>
</dbReference>
<keyword evidence="4 6" id="KW-0689">Ribosomal protein</keyword>
<dbReference type="EMBL" id="LCMS01000005">
    <property type="protein sequence ID" value="KKU41192.1"/>
    <property type="molecule type" value="Genomic_DNA"/>
</dbReference>
<dbReference type="InterPro" id="IPR012340">
    <property type="entry name" value="NA-bd_OB-fold"/>
</dbReference>
<keyword evidence="2 6" id="KW-0699">rRNA-binding</keyword>
<evidence type="ECO:0000256" key="5">
    <source>
        <dbReference type="ARBA" id="ARBA00023274"/>
    </source>
</evidence>
<dbReference type="HAMAP" id="MF_01345_B">
    <property type="entry name" value="Ribosomal_uS17_B"/>
    <property type="match status" value="1"/>
</dbReference>
<dbReference type="GO" id="GO:0019843">
    <property type="term" value="F:rRNA binding"/>
    <property type="evidence" value="ECO:0007669"/>
    <property type="project" value="UniProtKB-UniRule"/>
</dbReference>
<keyword evidence="3 6" id="KW-0694">RNA-binding</keyword>
<dbReference type="Proteomes" id="UP000034795">
    <property type="component" value="Unassembled WGS sequence"/>
</dbReference>
<reference evidence="7 8" key="1">
    <citation type="journal article" date="2015" name="Nature">
        <title>rRNA introns, odd ribosomes, and small enigmatic genomes across a large radiation of phyla.</title>
        <authorList>
            <person name="Brown C.T."/>
            <person name="Hug L.A."/>
            <person name="Thomas B.C."/>
            <person name="Sharon I."/>
            <person name="Castelle C.J."/>
            <person name="Singh A."/>
            <person name="Wilkins M.J."/>
            <person name="Williams K.H."/>
            <person name="Banfield J.F."/>
        </authorList>
    </citation>
    <scope>NUCLEOTIDE SEQUENCE [LARGE SCALE GENOMIC DNA]</scope>
</reference>
<evidence type="ECO:0000313" key="8">
    <source>
        <dbReference type="Proteomes" id="UP000034795"/>
    </source>
</evidence>
<dbReference type="AlphaFoldDB" id="A0A0G1Q8Q3"/>
<dbReference type="NCBIfam" id="TIGR03635">
    <property type="entry name" value="uS17_bact"/>
    <property type="match status" value="1"/>
</dbReference>
<evidence type="ECO:0000256" key="4">
    <source>
        <dbReference type="ARBA" id="ARBA00022980"/>
    </source>
</evidence>
<evidence type="ECO:0000256" key="2">
    <source>
        <dbReference type="ARBA" id="ARBA00022730"/>
    </source>
</evidence>
<evidence type="ECO:0000256" key="1">
    <source>
        <dbReference type="ARBA" id="ARBA00010254"/>
    </source>
</evidence>
<protein>
    <recommendedName>
        <fullName evidence="6">Small ribosomal subunit protein uS17</fullName>
    </recommendedName>
</protein>
<dbReference type="GO" id="GO:0003735">
    <property type="term" value="F:structural constituent of ribosome"/>
    <property type="evidence" value="ECO:0007669"/>
    <property type="project" value="UniProtKB-UniRule"/>
</dbReference>
<sequence>MSKSSTKQHQLQRKFTGKVVSAKSQKTIVVQVDRTLTHPLYGKQYVRSLRYKVHDEKGQYHEGDLVTFKECRPLSKDKRWRVLYA</sequence>
<keyword evidence="5 6" id="KW-0687">Ribonucleoprotein</keyword>
<dbReference type="Pfam" id="PF00366">
    <property type="entry name" value="Ribosomal_S17"/>
    <property type="match status" value="1"/>
</dbReference>
<comment type="similarity">
    <text evidence="1 6">Belongs to the universal ribosomal protein uS17 family.</text>
</comment>
<dbReference type="GO" id="GO:0006412">
    <property type="term" value="P:translation"/>
    <property type="evidence" value="ECO:0007669"/>
    <property type="project" value="UniProtKB-UniRule"/>
</dbReference>
<name>A0A0G1Q8Q3_9BACT</name>
<proteinExistence type="inferred from homology"/>
<dbReference type="CDD" id="cd00364">
    <property type="entry name" value="Ribosomal_uS17"/>
    <property type="match status" value="1"/>
</dbReference>
<dbReference type="GO" id="GO:0022627">
    <property type="term" value="C:cytosolic small ribosomal subunit"/>
    <property type="evidence" value="ECO:0007669"/>
    <property type="project" value="UniProtKB-UniRule"/>
</dbReference>
<organism evidence="7 8">
    <name type="scientific">Candidatus Uhrbacteria bacterium GW2011_GWE2_46_68</name>
    <dbReference type="NCBI Taxonomy" id="1618994"/>
    <lineage>
        <taxon>Bacteria</taxon>
        <taxon>Candidatus Uhriibacteriota</taxon>
    </lineage>
</organism>
<dbReference type="InterPro" id="IPR000266">
    <property type="entry name" value="Ribosomal_uS17"/>
</dbReference>
<accession>A0A0G1Q8Q3</accession>
<evidence type="ECO:0000256" key="6">
    <source>
        <dbReference type="HAMAP-Rule" id="MF_01345"/>
    </source>
</evidence>
<dbReference type="NCBIfam" id="NF004123">
    <property type="entry name" value="PRK05610.1"/>
    <property type="match status" value="1"/>
</dbReference>
<dbReference type="SUPFAM" id="SSF50249">
    <property type="entry name" value="Nucleic acid-binding proteins"/>
    <property type="match status" value="1"/>
</dbReference>